<dbReference type="OrthoDB" id="9794863at2"/>
<sequence length="101" mass="11226">MNKNSTYLNLLGLAYRAKKITVGEESIIRDIQKGKAKLVLLASDIGPQTKKKLTDKCQYYRVPFRTVDDRTTISHAIGKNGRVAIAITDDGFATKLNTLLD</sequence>
<dbReference type="Proteomes" id="UP000252254">
    <property type="component" value="Unassembled WGS sequence"/>
</dbReference>
<name>A0A366EJT9_9BACI</name>
<dbReference type="InterPro" id="IPR004038">
    <property type="entry name" value="Ribosomal_eL8/eL30/eS12/Gad45"/>
</dbReference>
<evidence type="ECO:0000313" key="2">
    <source>
        <dbReference type="EMBL" id="RBP01759.1"/>
    </source>
</evidence>
<accession>A0A366EJT9</accession>
<dbReference type="RefSeq" id="WP_079709486.1">
    <property type="nucleotide sequence ID" value="NZ_BAABQN010000001.1"/>
</dbReference>
<comment type="caution">
    <text evidence="2">The sequence shown here is derived from an EMBL/GenBank/DDBJ whole genome shotgun (WGS) entry which is preliminary data.</text>
</comment>
<dbReference type="EMBL" id="QNRI01000001">
    <property type="protein sequence ID" value="RBP01759.1"/>
    <property type="molecule type" value="Genomic_DNA"/>
</dbReference>
<keyword evidence="2" id="KW-0687">Ribonucleoprotein</keyword>
<dbReference type="AlphaFoldDB" id="A0A366EJT9"/>
<dbReference type="SUPFAM" id="SSF55315">
    <property type="entry name" value="L30e-like"/>
    <property type="match status" value="1"/>
</dbReference>
<evidence type="ECO:0000313" key="3">
    <source>
        <dbReference type="Proteomes" id="UP000252254"/>
    </source>
</evidence>
<keyword evidence="2" id="KW-0689">Ribosomal protein</keyword>
<proteinExistence type="predicted"/>
<organism evidence="2 3">
    <name type="scientific">Paraliobacillus ryukyuensis</name>
    <dbReference type="NCBI Taxonomy" id="200904"/>
    <lineage>
        <taxon>Bacteria</taxon>
        <taxon>Bacillati</taxon>
        <taxon>Bacillota</taxon>
        <taxon>Bacilli</taxon>
        <taxon>Bacillales</taxon>
        <taxon>Bacillaceae</taxon>
        <taxon>Paraliobacillus</taxon>
    </lineage>
</organism>
<reference evidence="2 3" key="1">
    <citation type="submission" date="2018-06" db="EMBL/GenBank/DDBJ databases">
        <title>Genomic Encyclopedia of Type Strains, Phase IV (KMG-IV): sequencing the most valuable type-strain genomes for metagenomic binning, comparative biology and taxonomic classification.</title>
        <authorList>
            <person name="Goeker M."/>
        </authorList>
    </citation>
    <scope>NUCLEOTIDE SEQUENCE [LARGE SCALE GENOMIC DNA]</scope>
    <source>
        <strain evidence="2 3">DSM 15140</strain>
    </source>
</reference>
<dbReference type="Pfam" id="PF01248">
    <property type="entry name" value="Ribosomal_L7Ae"/>
    <property type="match status" value="1"/>
</dbReference>
<dbReference type="STRING" id="200904.GCA_900168775_01608"/>
<evidence type="ECO:0000259" key="1">
    <source>
        <dbReference type="Pfam" id="PF01248"/>
    </source>
</evidence>
<keyword evidence="3" id="KW-1185">Reference proteome</keyword>
<dbReference type="NCBIfam" id="NF005825">
    <property type="entry name" value="PRK07714.1"/>
    <property type="match status" value="1"/>
</dbReference>
<feature type="domain" description="Ribosomal protein eL8/eL30/eS12/Gadd45" evidence="1">
    <location>
        <begin position="10"/>
        <end position="96"/>
    </location>
</feature>
<dbReference type="InterPro" id="IPR029064">
    <property type="entry name" value="Ribosomal_eL30-like_sf"/>
</dbReference>
<protein>
    <submittedName>
        <fullName evidence="2">Ribosomal protein L7Ae-like RNA K-turn-binding protein</fullName>
    </submittedName>
</protein>
<dbReference type="Gene3D" id="3.30.1330.30">
    <property type="match status" value="1"/>
</dbReference>
<dbReference type="GO" id="GO:0005840">
    <property type="term" value="C:ribosome"/>
    <property type="evidence" value="ECO:0007669"/>
    <property type="project" value="UniProtKB-KW"/>
</dbReference>
<gene>
    <name evidence="2" type="ORF">DES48_101503</name>
</gene>